<accession>A0AAV9WZ73</accession>
<dbReference type="CDD" id="cd00306">
    <property type="entry name" value="Peptidases_S8_S53"/>
    <property type="match status" value="1"/>
</dbReference>
<organism evidence="8 9">
    <name type="scientific">Orbilia ellipsospora</name>
    <dbReference type="NCBI Taxonomy" id="2528407"/>
    <lineage>
        <taxon>Eukaryota</taxon>
        <taxon>Fungi</taxon>
        <taxon>Dikarya</taxon>
        <taxon>Ascomycota</taxon>
        <taxon>Pezizomycotina</taxon>
        <taxon>Orbiliomycetes</taxon>
        <taxon>Orbiliales</taxon>
        <taxon>Orbiliaceae</taxon>
        <taxon>Orbilia</taxon>
    </lineage>
</organism>
<dbReference type="InterPro" id="IPR000209">
    <property type="entry name" value="Peptidase_S8/S53_dom"/>
</dbReference>
<dbReference type="InterPro" id="IPR015500">
    <property type="entry name" value="Peptidase_S8_subtilisin-rel"/>
</dbReference>
<feature type="active site" description="Charge relay system" evidence="5">
    <location>
        <position position="281"/>
    </location>
</feature>
<reference evidence="8 9" key="1">
    <citation type="submission" date="2019-10" db="EMBL/GenBank/DDBJ databases">
        <authorList>
            <person name="Palmer J.M."/>
        </authorList>
    </citation>
    <scope>NUCLEOTIDE SEQUENCE [LARGE SCALE GENOMIC DNA]</scope>
    <source>
        <strain evidence="8 9">TWF694</strain>
    </source>
</reference>
<sequence>MSRSPIVGTWGIPNAVWCLIKDTLRTNENAISILNEAFSQSPLSDWVVPPKKLSIVEVKSSDLGTWAYWMAVNLPPKLSSVTRLEQEVLKFFQEKKEKPVDYPFEVCEFLIIPSPNDEDIEQSYDERLQSAGSSRRYQTSEPFIIQDQRSDVSRQPRTPEFKDDSTPPAVRKRSAYAQTGGRHKKLKPTEPEGEVEVTRNAWDGLPVLSVPRDEMQLTQNERIKYSYYHYTKPGEGVVVYVFDTGCQVKHPDLVNVKFQDWIQGGPFPGEEGTDTHLGGAHGTTIVDKVAGKDGGIAQEAEIVVVSHVDGYQDANDLTLLDSLLKMYDHIRSRNANRPCVVQLAIIFTRDEEELVRTDSVGVFARATTEAFGDALKELLKLENVILVASAGNLDPDQPIQHYPAVLGADKTIKNIVVVGAATEDNRNLYQYDDSFENFVWAPGQSVVTIYAPITGQPELMGYQSDSGTSIASAAVSGILSVFLSRDTNPVLKNRMEDAVSTLKRFAFERINDGVPVIHNGILSYQWPLSDRPRRSFRINSLKGG</sequence>
<dbReference type="GO" id="GO:0004252">
    <property type="term" value="F:serine-type endopeptidase activity"/>
    <property type="evidence" value="ECO:0007669"/>
    <property type="project" value="UniProtKB-UniRule"/>
</dbReference>
<name>A0AAV9WZ73_9PEZI</name>
<gene>
    <name evidence="8" type="primary">SUB4</name>
    <name evidence="8" type="ORF">TWF694_003360</name>
</gene>
<dbReference type="PANTHER" id="PTHR43806:SF11">
    <property type="entry name" value="CEREVISIN-RELATED"/>
    <property type="match status" value="1"/>
</dbReference>
<keyword evidence="4 5" id="KW-0720">Serine protease</keyword>
<dbReference type="AlphaFoldDB" id="A0AAV9WZ73"/>
<dbReference type="Gene3D" id="3.40.50.200">
    <property type="entry name" value="Peptidase S8/S53 domain"/>
    <property type="match status" value="1"/>
</dbReference>
<proteinExistence type="inferred from homology"/>
<evidence type="ECO:0000256" key="1">
    <source>
        <dbReference type="ARBA" id="ARBA00011073"/>
    </source>
</evidence>
<feature type="active site" description="Charge relay system" evidence="5">
    <location>
        <position position="469"/>
    </location>
</feature>
<feature type="compositionally biased region" description="Basic and acidic residues" evidence="6">
    <location>
        <begin position="148"/>
        <end position="165"/>
    </location>
</feature>
<dbReference type="GO" id="GO:0006508">
    <property type="term" value="P:proteolysis"/>
    <property type="evidence" value="ECO:0007669"/>
    <property type="project" value="UniProtKB-KW"/>
</dbReference>
<comment type="similarity">
    <text evidence="1 5">Belongs to the peptidase S8 family.</text>
</comment>
<protein>
    <submittedName>
        <fullName evidence="8">Secreted subtilisin-like serine protease sub4</fullName>
    </submittedName>
</protein>
<evidence type="ECO:0000256" key="5">
    <source>
        <dbReference type="PROSITE-ProRule" id="PRU01240"/>
    </source>
</evidence>
<evidence type="ECO:0000313" key="8">
    <source>
        <dbReference type="EMBL" id="KAK6529983.1"/>
    </source>
</evidence>
<dbReference type="PANTHER" id="PTHR43806">
    <property type="entry name" value="PEPTIDASE S8"/>
    <property type="match status" value="1"/>
</dbReference>
<dbReference type="Pfam" id="PF00082">
    <property type="entry name" value="Peptidase_S8"/>
    <property type="match status" value="1"/>
</dbReference>
<evidence type="ECO:0000259" key="7">
    <source>
        <dbReference type="Pfam" id="PF00082"/>
    </source>
</evidence>
<keyword evidence="3 5" id="KW-0378">Hydrolase</keyword>
<dbReference type="InterPro" id="IPR036852">
    <property type="entry name" value="Peptidase_S8/S53_dom_sf"/>
</dbReference>
<comment type="caution">
    <text evidence="8">The sequence shown here is derived from an EMBL/GenBank/DDBJ whole genome shotgun (WGS) entry which is preliminary data.</text>
</comment>
<dbReference type="EMBL" id="JAVHJO010000013">
    <property type="protein sequence ID" value="KAK6529983.1"/>
    <property type="molecule type" value="Genomic_DNA"/>
</dbReference>
<dbReference type="InterPro" id="IPR050131">
    <property type="entry name" value="Peptidase_S8_subtilisin-like"/>
</dbReference>
<evidence type="ECO:0000256" key="4">
    <source>
        <dbReference type="ARBA" id="ARBA00022825"/>
    </source>
</evidence>
<dbReference type="Proteomes" id="UP001365542">
    <property type="component" value="Unassembled WGS sequence"/>
</dbReference>
<feature type="active site" description="Charge relay system" evidence="5">
    <location>
        <position position="243"/>
    </location>
</feature>
<evidence type="ECO:0000256" key="2">
    <source>
        <dbReference type="ARBA" id="ARBA00022670"/>
    </source>
</evidence>
<feature type="compositionally biased region" description="Polar residues" evidence="6">
    <location>
        <begin position="130"/>
        <end position="141"/>
    </location>
</feature>
<feature type="domain" description="Peptidase S8/S53" evidence="7">
    <location>
        <begin position="234"/>
        <end position="493"/>
    </location>
</feature>
<dbReference type="PRINTS" id="PR00723">
    <property type="entry name" value="SUBTILISIN"/>
</dbReference>
<evidence type="ECO:0000313" key="9">
    <source>
        <dbReference type="Proteomes" id="UP001365542"/>
    </source>
</evidence>
<evidence type="ECO:0000256" key="3">
    <source>
        <dbReference type="ARBA" id="ARBA00022801"/>
    </source>
</evidence>
<feature type="region of interest" description="Disordered" evidence="6">
    <location>
        <begin position="130"/>
        <end position="193"/>
    </location>
</feature>
<dbReference type="PROSITE" id="PS51892">
    <property type="entry name" value="SUBTILASE"/>
    <property type="match status" value="1"/>
</dbReference>
<keyword evidence="2 5" id="KW-0645">Protease</keyword>
<evidence type="ECO:0000256" key="6">
    <source>
        <dbReference type="SAM" id="MobiDB-lite"/>
    </source>
</evidence>
<dbReference type="SUPFAM" id="SSF52743">
    <property type="entry name" value="Subtilisin-like"/>
    <property type="match status" value="1"/>
</dbReference>
<keyword evidence="9" id="KW-1185">Reference proteome</keyword>